<evidence type="ECO:0000256" key="2">
    <source>
        <dbReference type="ARBA" id="ARBA00023136"/>
    </source>
</evidence>
<sequence length="560" mass="60347">MSAYPYRLQILWITLLVLTWLGYCSPWSGERNLLLGAVMVLVTAASLIGITRRARTRRRTTARILTEVNGTLRTLPSGLKRHTPLVITVGDPNAMSGAWGDDIVRITDAAIWVRCDMPVTLMHVADALKRWRNGQGPDAVALLIAADQGNADTLAAAAWKPWRSAIGAASRAVGYTLPACLAVYAQTPWGKGECPWFGTSGSVPLDAHALPDFLTSRLQRYALAASPAEPESRGLRFALLDALVRWSSKALWPLWADGRSPLHVMAFGVTVVPGVPVSGAPFGCFVAQLTGLTGASTKGRASPRYPLPDALLAGMPRQPIRRAWPRALAHAVMALTVFFGAGTVASADQNRTLMKRLADNLARYQAIPSTQDAVRLDALALIKHDRDELEHYANAGVPMRLDFGLYRGSLWVPIVDRVIADYRPPAAPPSMIELNSMSMFNTGSAVLNPGSNRALVGVLEMIKSHPDKRVLIAGHTDSVGSPDANLKLSLARAAAVRDWLIDASGLSATRFAIQGYGDTRPRASNDIEAGRALNRRVEITLIPDCRDDGSDSTKGHPACS</sequence>
<protein>
    <submittedName>
        <fullName evidence="6">OmpA family protein</fullName>
    </submittedName>
</protein>
<organism evidence="6 7">
    <name type="scientific">Dyella monticola</name>
    <dbReference type="NCBI Taxonomy" id="1927958"/>
    <lineage>
        <taxon>Bacteria</taxon>
        <taxon>Pseudomonadati</taxon>
        <taxon>Pseudomonadota</taxon>
        <taxon>Gammaproteobacteria</taxon>
        <taxon>Lysobacterales</taxon>
        <taxon>Rhodanobacteraceae</taxon>
        <taxon>Dyella</taxon>
    </lineage>
</organism>
<keyword evidence="7" id="KW-1185">Reference proteome</keyword>
<feature type="transmembrane region" description="Helical" evidence="4">
    <location>
        <begin position="327"/>
        <end position="347"/>
    </location>
</feature>
<dbReference type="OrthoDB" id="9815217at2"/>
<evidence type="ECO:0000256" key="4">
    <source>
        <dbReference type="SAM" id="Phobius"/>
    </source>
</evidence>
<reference evidence="6 7" key="1">
    <citation type="submission" date="2018-07" db="EMBL/GenBank/DDBJ databases">
        <title>Dyella monticola sp. nov. and Dyella psychrodurans sp. nov. isolated from monsoon evergreen broad-leaved forest soil of Dinghu Mountain, China.</title>
        <authorList>
            <person name="Gao Z."/>
            <person name="Qiu L."/>
        </authorList>
    </citation>
    <scope>NUCLEOTIDE SEQUENCE [LARGE SCALE GENOMIC DNA]</scope>
    <source>
        <strain evidence="6 7">4G-K06</strain>
    </source>
</reference>
<dbReference type="InterPro" id="IPR050330">
    <property type="entry name" value="Bact_OuterMem_StrucFunc"/>
</dbReference>
<accession>A0A370X6C2</accession>
<dbReference type="PRINTS" id="PR01021">
    <property type="entry name" value="OMPADOMAIN"/>
</dbReference>
<proteinExistence type="predicted"/>
<dbReference type="AlphaFoldDB" id="A0A370X6C2"/>
<evidence type="ECO:0000256" key="3">
    <source>
        <dbReference type="PROSITE-ProRule" id="PRU00473"/>
    </source>
</evidence>
<comment type="caution">
    <text evidence="6">The sequence shown here is derived from an EMBL/GenBank/DDBJ whole genome shotgun (WGS) entry which is preliminary data.</text>
</comment>
<evidence type="ECO:0000313" key="6">
    <source>
        <dbReference type="EMBL" id="RDS83882.1"/>
    </source>
</evidence>
<evidence type="ECO:0000313" key="7">
    <source>
        <dbReference type="Proteomes" id="UP000254258"/>
    </source>
</evidence>
<dbReference type="Proteomes" id="UP000254258">
    <property type="component" value="Unassembled WGS sequence"/>
</dbReference>
<dbReference type="Gene3D" id="3.30.1330.60">
    <property type="entry name" value="OmpA-like domain"/>
    <property type="match status" value="1"/>
</dbReference>
<dbReference type="InterPro" id="IPR006665">
    <property type="entry name" value="OmpA-like"/>
</dbReference>
<dbReference type="Pfam" id="PF00691">
    <property type="entry name" value="OmpA"/>
    <property type="match status" value="1"/>
</dbReference>
<dbReference type="PANTHER" id="PTHR30329:SF20">
    <property type="entry name" value="EXPORTED PROTEIN"/>
    <property type="match status" value="1"/>
</dbReference>
<name>A0A370X6C2_9GAMM</name>
<gene>
    <name evidence="6" type="ORF">DWU98_06145</name>
</gene>
<keyword evidence="4" id="KW-1133">Transmembrane helix</keyword>
<dbReference type="PANTHER" id="PTHR30329">
    <property type="entry name" value="STATOR ELEMENT OF FLAGELLAR MOTOR COMPLEX"/>
    <property type="match status" value="1"/>
</dbReference>
<dbReference type="CDD" id="cd07185">
    <property type="entry name" value="OmpA_C-like"/>
    <property type="match status" value="1"/>
</dbReference>
<feature type="domain" description="OmpA-like" evidence="5">
    <location>
        <begin position="427"/>
        <end position="545"/>
    </location>
</feature>
<feature type="transmembrane region" description="Helical" evidence="4">
    <location>
        <begin position="34"/>
        <end position="51"/>
    </location>
</feature>
<dbReference type="EMBL" id="QRBE01000002">
    <property type="protein sequence ID" value="RDS83882.1"/>
    <property type="molecule type" value="Genomic_DNA"/>
</dbReference>
<comment type="subcellular location">
    <subcellularLocation>
        <location evidence="1">Cell outer membrane</location>
    </subcellularLocation>
</comment>
<keyword evidence="2 3" id="KW-0472">Membrane</keyword>
<dbReference type="PROSITE" id="PS51123">
    <property type="entry name" value="OMPA_2"/>
    <property type="match status" value="1"/>
</dbReference>
<dbReference type="SUPFAM" id="SSF103088">
    <property type="entry name" value="OmpA-like"/>
    <property type="match status" value="1"/>
</dbReference>
<dbReference type="RefSeq" id="WP_115494589.1">
    <property type="nucleotide sequence ID" value="NZ_QRBE01000002.1"/>
</dbReference>
<evidence type="ECO:0000259" key="5">
    <source>
        <dbReference type="PROSITE" id="PS51123"/>
    </source>
</evidence>
<evidence type="ECO:0000256" key="1">
    <source>
        <dbReference type="ARBA" id="ARBA00004442"/>
    </source>
</evidence>
<dbReference type="GO" id="GO:0009279">
    <property type="term" value="C:cell outer membrane"/>
    <property type="evidence" value="ECO:0007669"/>
    <property type="project" value="UniProtKB-SubCell"/>
</dbReference>
<dbReference type="InterPro" id="IPR036737">
    <property type="entry name" value="OmpA-like_sf"/>
</dbReference>
<dbReference type="InterPro" id="IPR006664">
    <property type="entry name" value="OMP_bac"/>
</dbReference>
<keyword evidence="4" id="KW-0812">Transmembrane</keyword>